<organism evidence="16 17">
    <name type="scientific">Oceanimonas baumannii</name>
    <dbReference type="NCBI Taxonomy" id="129578"/>
    <lineage>
        <taxon>Bacteria</taxon>
        <taxon>Pseudomonadati</taxon>
        <taxon>Pseudomonadota</taxon>
        <taxon>Gammaproteobacteria</taxon>
        <taxon>Aeromonadales</taxon>
        <taxon>Aeromonadaceae</taxon>
        <taxon>Oceanimonas</taxon>
    </lineage>
</organism>
<keyword evidence="8 12" id="KW-0547">Nucleotide-binding</keyword>
<dbReference type="InterPro" id="IPR009000">
    <property type="entry name" value="Transl_B-barrel_sf"/>
</dbReference>
<evidence type="ECO:0000259" key="15">
    <source>
        <dbReference type="Pfam" id="PF22594"/>
    </source>
</evidence>
<sequence length="395" mass="43253">RAPFRLPVQWVNRPNLDFRGFAGTIASGVIKPGDRIRVLPSGKESTVERIVVHGGDLPQAIAGQSVTLTLTDEIDISRGDVISTADDPIATADQFETTLVWMHEDALLPGRPYLLKIGTKTVTATITDIKYQVNVNTLEHVAAKKLDLNGIAVCNLSLDRAIAFDDYQSNKDTGGFILIDRLSNNTVAAGMLNFSLRRSQNIHMQHVDVNKDARALTKSQKPVVLWFTGLSGAGKSTIANLVEKKLHAQGNHTYLLDGDNVRHGLSRDLGFTDADRVENIRRVAEVSKLMVDAGLIVLTAFISPFRAERRLARELLAEGEFIEVHVDTPLNVAEERDVKGLYKKARRGELKNFTGIDSAYEQPENPEIRLDTTALSAGEAADAVIAVLKDKGFIG</sequence>
<evidence type="ECO:0000256" key="9">
    <source>
        <dbReference type="ARBA" id="ARBA00022777"/>
    </source>
</evidence>
<feature type="domain" description="APS kinase" evidence="13">
    <location>
        <begin position="222"/>
        <end position="371"/>
    </location>
</feature>
<comment type="caution">
    <text evidence="16">The sequence shown here is derived from an EMBL/GenBank/DDBJ whole genome shotgun (WGS) entry which is preliminary data.</text>
</comment>
<evidence type="ECO:0000256" key="2">
    <source>
        <dbReference type="ARBA" id="ARBA00002632"/>
    </source>
</evidence>
<dbReference type="InterPro" id="IPR054696">
    <property type="entry name" value="GTP-eEF1A_C"/>
</dbReference>
<dbReference type="HAMAP" id="MF_00065">
    <property type="entry name" value="Adenylyl_sulf_kinase"/>
    <property type="match status" value="1"/>
</dbReference>
<dbReference type="Pfam" id="PF03144">
    <property type="entry name" value="GTP_EFTU_D2"/>
    <property type="match status" value="1"/>
</dbReference>
<evidence type="ECO:0000313" key="16">
    <source>
        <dbReference type="EMBL" id="TDW61443.1"/>
    </source>
</evidence>
<dbReference type="NCBIfam" id="NF003013">
    <property type="entry name" value="PRK03846.1"/>
    <property type="match status" value="1"/>
</dbReference>
<dbReference type="CDD" id="cd04095">
    <property type="entry name" value="CysN_NoDQ_III"/>
    <property type="match status" value="1"/>
</dbReference>
<proteinExistence type="inferred from homology"/>
<evidence type="ECO:0000256" key="3">
    <source>
        <dbReference type="ARBA" id="ARBA00004806"/>
    </source>
</evidence>
<evidence type="ECO:0000256" key="8">
    <source>
        <dbReference type="ARBA" id="ARBA00022741"/>
    </source>
</evidence>
<dbReference type="EC" id="2.7.1.25" evidence="5 12"/>
<feature type="non-terminal residue" evidence="16">
    <location>
        <position position="1"/>
    </location>
</feature>
<dbReference type="Pfam" id="PF22594">
    <property type="entry name" value="GTP-eEF1A_C"/>
    <property type="match status" value="1"/>
</dbReference>
<dbReference type="CDD" id="cd02027">
    <property type="entry name" value="APSK"/>
    <property type="match status" value="1"/>
</dbReference>
<keyword evidence="17" id="KW-1185">Reference proteome</keyword>
<evidence type="ECO:0000256" key="6">
    <source>
        <dbReference type="ARBA" id="ARBA00018163"/>
    </source>
</evidence>
<comment type="similarity">
    <text evidence="4 12">Belongs to the APS kinase family.</text>
</comment>
<dbReference type="InterPro" id="IPR002891">
    <property type="entry name" value="APS"/>
</dbReference>
<comment type="pathway">
    <text evidence="3 12">Sulfur metabolism; hydrogen sulfide biosynthesis; sulfite from sulfate: step 2/3.</text>
</comment>
<dbReference type="Gene3D" id="2.40.30.10">
    <property type="entry name" value="Translation factors"/>
    <property type="match status" value="2"/>
</dbReference>
<comment type="catalytic activity">
    <reaction evidence="1 12">
        <text>adenosine 5'-phosphosulfate + ATP = 3'-phosphoadenylyl sulfate + ADP + H(+)</text>
        <dbReference type="Rhea" id="RHEA:24152"/>
        <dbReference type="ChEBI" id="CHEBI:15378"/>
        <dbReference type="ChEBI" id="CHEBI:30616"/>
        <dbReference type="ChEBI" id="CHEBI:58243"/>
        <dbReference type="ChEBI" id="CHEBI:58339"/>
        <dbReference type="ChEBI" id="CHEBI:456216"/>
        <dbReference type="EC" id="2.7.1.25"/>
    </reaction>
</comment>
<dbReference type="InterPro" id="IPR027417">
    <property type="entry name" value="P-loop_NTPase"/>
</dbReference>
<evidence type="ECO:0000256" key="11">
    <source>
        <dbReference type="ARBA" id="ARBA00023134"/>
    </source>
</evidence>
<evidence type="ECO:0000256" key="12">
    <source>
        <dbReference type="RuleBase" id="RU004347"/>
    </source>
</evidence>
<comment type="function">
    <text evidence="2 12">Catalyzes the synthesis of activated sulfate.</text>
</comment>
<dbReference type="InterPro" id="IPR004161">
    <property type="entry name" value="EFTu-like_2"/>
</dbReference>
<dbReference type="SUPFAM" id="SSF50465">
    <property type="entry name" value="EF-Tu/eEF-1alpha/eIF2-gamma C-terminal domain"/>
    <property type="match status" value="1"/>
</dbReference>
<keyword evidence="7 12" id="KW-0808">Transferase</keyword>
<dbReference type="PANTHER" id="PTHR11055">
    <property type="entry name" value="BIFUNCTIONAL 3'-PHOSPHOADENOSINE 5'-PHOSPHOSULFATE SYNTHASE"/>
    <property type="match status" value="1"/>
</dbReference>
<keyword evidence="9 12" id="KW-0418">Kinase</keyword>
<evidence type="ECO:0000256" key="10">
    <source>
        <dbReference type="ARBA" id="ARBA00022840"/>
    </source>
</evidence>
<dbReference type="Proteomes" id="UP000295058">
    <property type="component" value="Unassembled WGS sequence"/>
</dbReference>
<gene>
    <name evidence="16" type="ORF">LY04_00983</name>
</gene>
<evidence type="ECO:0000256" key="7">
    <source>
        <dbReference type="ARBA" id="ARBA00022679"/>
    </source>
</evidence>
<dbReference type="InterPro" id="IPR044138">
    <property type="entry name" value="CysN_II"/>
</dbReference>
<evidence type="ECO:0000256" key="4">
    <source>
        <dbReference type="ARBA" id="ARBA00007008"/>
    </source>
</evidence>
<feature type="domain" description="Translation elongation factor EFTu-like" evidence="14">
    <location>
        <begin position="23"/>
        <end position="82"/>
    </location>
</feature>
<dbReference type="InterPro" id="IPR059117">
    <property type="entry name" value="APS_kinase_dom"/>
</dbReference>
<dbReference type="EMBL" id="SODO01000002">
    <property type="protein sequence ID" value="TDW61443.1"/>
    <property type="molecule type" value="Genomic_DNA"/>
</dbReference>
<dbReference type="Gene3D" id="3.40.50.300">
    <property type="entry name" value="P-loop containing nucleotide triphosphate hydrolases"/>
    <property type="match status" value="1"/>
</dbReference>
<evidence type="ECO:0000259" key="14">
    <source>
        <dbReference type="Pfam" id="PF03144"/>
    </source>
</evidence>
<feature type="domain" description="GTP-eEF1A C-terminal" evidence="15">
    <location>
        <begin position="94"/>
        <end position="192"/>
    </location>
</feature>
<evidence type="ECO:0000256" key="5">
    <source>
        <dbReference type="ARBA" id="ARBA00012121"/>
    </source>
</evidence>
<dbReference type="InterPro" id="IPR009001">
    <property type="entry name" value="Transl_elong_EF1A/Init_IF2_C"/>
</dbReference>
<evidence type="ECO:0000259" key="13">
    <source>
        <dbReference type="Pfam" id="PF01583"/>
    </source>
</evidence>
<keyword evidence="10 12" id="KW-0067">ATP-binding</keyword>
<evidence type="ECO:0000313" key="17">
    <source>
        <dbReference type="Proteomes" id="UP000295058"/>
    </source>
</evidence>
<protein>
    <recommendedName>
        <fullName evidence="6 12">Adenylyl-sulfate kinase</fullName>
        <ecNumber evidence="5 12">2.7.1.25</ecNumber>
    </recommendedName>
</protein>
<dbReference type="InterPro" id="IPR044139">
    <property type="entry name" value="CysN_NoDQ_III"/>
</dbReference>
<evidence type="ECO:0000256" key="1">
    <source>
        <dbReference type="ARBA" id="ARBA00001823"/>
    </source>
</evidence>
<dbReference type="CDD" id="cd03695">
    <property type="entry name" value="CysN_NodQ_II"/>
    <property type="match status" value="1"/>
</dbReference>
<accession>A0ABY2F1Y4</accession>
<name>A0ABY2F1Y4_9GAMM</name>
<dbReference type="SUPFAM" id="SSF50447">
    <property type="entry name" value="Translation proteins"/>
    <property type="match status" value="1"/>
</dbReference>
<dbReference type="PANTHER" id="PTHR11055:SF63">
    <property type="entry name" value="ADENYLYL-SULFATE KINASE 1, CHLOROPLASTIC"/>
    <property type="match status" value="1"/>
</dbReference>
<dbReference type="Pfam" id="PF01583">
    <property type="entry name" value="APS_kinase"/>
    <property type="match status" value="1"/>
</dbReference>
<dbReference type="SUPFAM" id="SSF52540">
    <property type="entry name" value="P-loop containing nucleoside triphosphate hydrolases"/>
    <property type="match status" value="1"/>
</dbReference>
<dbReference type="NCBIfam" id="TIGR00455">
    <property type="entry name" value="apsK"/>
    <property type="match status" value="1"/>
</dbReference>
<keyword evidence="11" id="KW-0342">GTP-binding</keyword>
<reference evidence="16 17" key="1">
    <citation type="submission" date="2019-03" db="EMBL/GenBank/DDBJ databases">
        <title>Genomic Encyclopedia of Archaeal and Bacterial Type Strains, Phase II (KMG-II): from individual species to whole genera.</title>
        <authorList>
            <person name="Goeker M."/>
        </authorList>
    </citation>
    <scope>NUCLEOTIDE SEQUENCE [LARGE SCALE GENOMIC DNA]</scope>
    <source>
        <strain evidence="16 17">DSM 15594</strain>
    </source>
</reference>